<feature type="signal peptide" evidence="6">
    <location>
        <begin position="1"/>
        <end position="20"/>
    </location>
</feature>
<gene>
    <name evidence="8" type="ORF">C1SCF055_LOCUS32652</name>
</gene>
<evidence type="ECO:0000256" key="2">
    <source>
        <dbReference type="ARBA" id="ARBA00022771"/>
    </source>
</evidence>
<dbReference type="SMART" id="SM00744">
    <property type="entry name" value="RINGv"/>
    <property type="match status" value="1"/>
</dbReference>
<evidence type="ECO:0000256" key="4">
    <source>
        <dbReference type="PROSITE-ProRule" id="PRU00175"/>
    </source>
</evidence>
<evidence type="ECO:0000313" key="10">
    <source>
        <dbReference type="Proteomes" id="UP001152797"/>
    </source>
</evidence>
<dbReference type="SUPFAM" id="SSF57850">
    <property type="entry name" value="RING/U-box"/>
    <property type="match status" value="1"/>
</dbReference>
<comment type="caution">
    <text evidence="8">The sequence shown here is derived from an EMBL/GenBank/DDBJ whole genome shotgun (WGS) entry which is preliminary data.</text>
</comment>
<keyword evidence="2 4" id="KW-0863">Zinc-finger</keyword>
<keyword evidence="5" id="KW-0812">Transmembrane</keyword>
<evidence type="ECO:0000256" key="3">
    <source>
        <dbReference type="ARBA" id="ARBA00022833"/>
    </source>
</evidence>
<dbReference type="InterPro" id="IPR052788">
    <property type="entry name" value="RING-type_E3_ligase_ATL"/>
</dbReference>
<dbReference type="GO" id="GO:0008270">
    <property type="term" value="F:zinc ion binding"/>
    <property type="evidence" value="ECO:0007669"/>
    <property type="project" value="UniProtKB-KW"/>
</dbReference>
<keyword evidence="5" id="KW-0472">Membrane</keyword>
<dbReference type="InterPro" id="IPR001841">
    <property type="entry name" value="Znf_RING"/>
</dbReference>
<keyword evidence="5" id="KW-1133">Transmembrane helix</keyword>
<keyword evidence="6" id="KW-0732">Signal</keyword>
<dbReference type="Proteomes" id="UP001152797">
    <property type="component" value="Unassembled WGS sequence"/>
</dbReference>
<evidence type="ECO:0000313" key="9">
    <source>
        <dbReference type="EMBL" id="CAL4794383.1"/>
    </source>
</evidence>
<dbReference type="PANTHER" id="PTHR45798:SF97">
    <property type="entry name" value="ALCOHOL-SENSITIVE RING FINGER PROTEIN 1"/>
    <property type="match status" value="1"/>
</dbReference>
<evidence type="ECO:0000256" key="6">
    <source>
        <dbReference type="SAM" id="SignalP"/>
    </source>
</evidence>
<feature type="transmembrane region" description="Helical" evidence="5">
    <location>
        <begin position="331"/>
        <end position="350"/>
    </location>
</feature>
<evidence type="ECO:0000256" key="1">
    <source>
        <dbReference type="ARBA" id="ARBA00022723"/>
    </source>
</evidence>
<dbReference type="InterPro" id="IPR013083">
    <property type="entry name" value="Znf_RING/FYVE/PHD"/>
</dbReference>
<dbReference type="EMBL" id="CAMXCT010003961">
    <property type="protein sequence ID" value="CAI4007071.1"/>
    <property type="molecule type" value="Genomic_DNA"/>
</dbReference>
<evidence type="ECO:0000256" key="5">
    <source>
        <dbReference type="SAM" id="Phobius"/>
    </source>
</evidence>
<evidence type="ECO:0000259" key="7">
    <source>
        <dbReference type="PROSITE" id="PS50089"/>
    </source>
</evidence>
<keyword evidence="3" id="KW-0862">Zinc</keyword>
<feature type="domain" description="RING-type" evidence="7">
    <location>
        <begin position="178"/>
        <end position="221"/>
    </location>
</feature>
<dbReference type="Pfam" id="PF13639">
    <property type="entry name" value="zf-RING_2"/>
    <property type="match status" value="1"/>
</dbReference>
<organism evidence="8">
    <name type="scientific">Cladocopium goreaui</name>
    <dbReference type="NCBI Taxonomy" id="2562237"/>
    <lineage>
        <taxon>Eukaryota</taxon>
        <taxon>Sar</taxon>
        <taxon>Alveolata</taxon>
        <taxon>Dinophyceae</taxon>
        <taxon>Suessiales</taxon>
        <taxon>Symbiodiniaceae</taxon>
        <taxon>Cladocopium</taxon>
    </lineage>
</organism>
<protein>
    <submittedName>
        <fullName evidence="9">RING-type domain-containing protein</fullName>
    </submittedName>
</protein>
<accession>A0A9P1DB44</accession>
<reference evidence="9 10" key="2">
    <citation type="submission" date="2024-05" db="EMBL/GenBank/DDBJ databases">
        <authorList>
            <person name="Chen Y."/>
            <person name="Shah S."/>
            <person name="Dougan E. K."/>
            <person name="Thang M."/>
            <person name="Chan C."/>
        </authorList>
    </citation>
    <scope>NUCLEOTIDE SEQUENCE [LARGE SCALE GENOMIC DNA]</scope>
</reference>
<reference evidence="8" key="1">
    <citation type="submission" date="2022-10" db="EMBL/GenBank/DDBJ databases">
        <authorList>
            <person name="Chen Y."/>
            <person name="Dougan E. K."/>
            <person name="Chan C."/>
            <person name="Rhodes N."/>
            <person name="Thang M."/>
        </authorList>
    </citation>
    <scope>NUCLEOTIDE SEQUENCE</scope>
</reference>
<name>A0A9P1DB44_9DINO</name>
<evidence type="ECO:0000313" key="8">
    <source>
        <dbReference type="EMBL" id="CAI4007071.1"/>
    </source>
</evidence>
<dbReference type="EMBL" id="CAMXCT020003961">
    <property type="protein sequence ID" value="CAL1160446.1"/>
    <property type="molecule type" value="Genomic_DNA"/>
</dbReference>
<proteinExistence type="predicted"/>
<keyword evidence="10" id="KW-1185">Reference proteome</keyword>
<dbReference type="OrthoDB" id="9984778at2759"/>
<dbReference type="SMART" id="SM00184">
    <property type="entry name" value="RING"/>
    <property type="match status" value="1"/>
</dbReference>
<feature type="chain" id="PRO_5043271344" evidence="6">
    <location>
        <begin position="21"/>
        <end position="411"/>
    </location>
</feature>
<dbReference type="Gene3D" id="3.30.40.10">
    <property type="entry name" value="Zinc/RING finger domain, C3HC4 (zinc finger)"/>
    <property type="match status" value="1"/>
</dbReference>
<dbReference type="PANTHER" id="PTHR45798">
    <property type="entry name" value="RING-H2 FINGER PROTEIN ATL61-RELATED-RELATED"/>
    <property type="match status" value="1"/>
</dbReference>
<sequence>MLILVYWFGWIMWLSHLLQPCDVPLESWLGVYLCYLTFMYMCRPVLFQVSEERPWKSTLERLNPVVAVLWLLYGRSLLLKSKTCAETSPSMVVFLRWFSVLALLLHGLHCALLCANSLGVRLLLLLARHGWLPFVAERGGRLFSGAPEAVEAMEILEYDPKVFADPTDPLDSRPQDECCICLESYSGEPSKMIRKTPCGHLMHHECLKTWLEASRTCPFCRRNLAERHERNGGHSHGDAHVPGSWTPVQYLWKSRVPLIAVPVLIGLQNWHAEHPSDTDALGTLGAEDTQNILVEVLLLLGLALGTGYLRLPFSITWWLVLLAAYAIQTRFLLGVATVLSLSVLLTWYGLRFQHAAAISALWAGAPMTSRWCRVAWQLWDLCVHLWPAVMMIYSHGPSLGAAAGGFLVGQP</sequence>
<keyword evidence="1" id="KW-0479">Metal-binding</keyword>
<dbReference type="EMBL" id="CAMXCT030003961">
    <property type="protein sequence ID" value="CAL4794383.1"/>
    <property type="molecule type" value="Genomic_DNA"/>
</dbReference>
<dbReference type="PROSITE" id="PS50089">
    <property type="entry name" value="ZF_RING_2"/>
    <property type="match status" value="1"/>
</dbReference>
<dbReference type="AlphaFoldDB" id="A0A9P1DB44"/>
<dbReference type="InterPro" id="IPR011016">
    <property type="entry name" value="Znf_RING-CH"/>
</dbReference>